<organism evidence="1 2">
    <name type="scientific">Marivivens niveibacter</name>
    <dbReference type="NCBI Taxonomy" id="1930667"/>
    <lineage>
        <taxon>Bacteria</taxon>
        <taxon>Pseudomonadati</taxon>
        <taxon>Pseudomonadota</taxon>
        <taxon>Alphaproteobacteria</taxon>
        <taxon>Rhodobacterales</taxon>
        <taxon>Paracoccaceae</taxon>
        <taxon>Marivivens group</taxon>
        <taxon>Marivivens</taxon>
    </lineage>
</organism>
<dbReference type="PROSITE" id="PS51257">
    <property type="entry name" value="PROKAR_LIPOPROTEIN"/>
    <property type="match status" value="1"/>
</dbReference>
<dbReference type="AlphaFoldDB" id="A0A251WVX7"/>
<dbReference type="OrthoDB" id="9850682at2"/>
<evidence type="ECO:0000313" key="2">
    <source>
        <dbReference type="Proteomes" id="UP000194664"/>
    </source>
</evidence>
<reference evidence="1 2" key="1">
    <citation type="submission" date="2016-12" db="EMBL/GenBank/DDBJ databases">
        <title>The draft genome sequence of HSLHS2.</title>
        <authorList>
            <person name="Hu D."/>
            <person name="Wang L."/>
            <person name="Shao Z."/>
        </authorList>
    </citation>
    <scope>NUCLEOTIDE SEQUENCE [LARGE SCALE GENOMIC DNA]</scope>
    <source>
        <strain evidence="1">MCCC 1A06712</strain>
    </source>
</reference>
<dbReference type="RefSeq" id="WP_086451899.1">
    <property type="nucleotide sequence ID" value="NZ_MSPP01000004.1"/>
</dbReference>
<sequence>MKNIISKLTPIAGILTLSACMVGEGVEIGQYQGSALYQSSCQVEQSTIGTRNVLNGELFHEYGNCIAEAENRCGAEQYEIVRVTSTEPYTVRHQYPVAGMVQSVMYTYKDHEMTFICTA</sequence>
<dbReference type="EMBL" id="MSPP01000004">
    <property type="protein sequence ID" value="OUD08629.1"/>
    <property type="molecule type" value="Genomic_DNA"/>
</dbReference>
<evidence type="ECO:0008006" key="3">
    <source>
        <dbReference type="Google" id="ProtNLM"/>
    </source>
</evidence>
<dbReference type="Proteomes" id="UP000194664">
    <property type="component" value="Unassembled WGS sequence"/>
</dbReference>
<comment type="caution">
    <text evidence="1">The sequence shown here is derived from an EMBL/GenBank/DDBJ whole genome shotgun (WGS) entry which is preliminary data.</text>
</comment>
<name>A0A251WVX7_9RHOB</name>
<keyword evidence="2" id="KW-1185">Reference proteome</keyword>
<protein>
    <recommendedName>
        <fullName evidence="3">Lipoprotein</fullName>
    </recommendedName>
</protein>
<proteinExistence type="predicted"/>
<accession>A0A251WVX7</accession>
<evidence type="ECO:0000313" key="1">
    <source>
        <dbReference type="EMBL" id="OUD08629.1"/>
    </source>
</evidence>
<gene>
    <name evidence="1" type="ORF">BVC71_11870</name>
</gene>